<protein>
    <recommendedName>
        <fullName evidence="10">Glycine--tRNA ligase beta subunit</fullName>
        <ecNumber evidence="10">6.1.1.14</ecNumber>
    </recommendedName>
    <alternativeName>
        <fullName evidence="10">Glycyl-tRNA synthetase beta subunit</fullName>
        <shortName evidence="10">GlyRS</shortName>
    </alternativeName>
</protein>
<evidence type="ECO:0000256" key="8">
    <source>
        <dbReference type="ARBA" id="ARBA00023146"/>
    </source>
</evidence>
<keyword evidence="8 10" id="KW-0030">Aminoacyl-tRNA synthetase</keyword>
<dbReference type="GO" id="GO:0006420">
    <property type="term" value="P:arginyl-tRNA aminoacylation"/>
    <property type="evidence" value="ECO:0007669"/>
    <property type="project" value="InterPro"/>
</dbReference>
<dbReference type="NCBIfam" id="TIGR00211">
    <property type="entry name" value="glyS"/>
    <property type="match status" value="1"/>
</dbReference>
<dbReference type="PRINTS" id="PR01045">
    <property type="entry name" value="TRNASYNTHGB"/>
</dbReference>
<dbReference type="InterPro" id="IPR008909">
    <property type="entry name" value="DALR_anticod-bd"/>
</dbReference>
<dbReference type="EMBL" id="NQJD01000036">
    <property type="protein sequence ID" value="TAA74185.1"/>
    <property type="molecule type" value="Genomic_DNA"/>
</dbReference>
<reference evidence="12" key="1">
    <citation type="submission" date="2017-07" db="EMBL/GenBank/DDBJ databases">
        <title>The cable genome - Insights into the physiology and evolution of filamentous bacteria capable of sulfide oxidation via long distance electron transfer.</title>
        <authorList>
            <person name="Thorup C."/>
            <person name="Bjerg J.T."/>
            <person name="Schreiber L."/>
            <person name="Nielsen L.P."/>
            <person name="Kjeldsen K.U."/>
            <person name="Boesen T."/>
            <person name="Boggild A."/>
            <person name="Meysman F."/>
            <person name="Geelhoed J."/>
            <person name="Schramm A."/>
        </authorList>
    </citation>
    <scope>NUCLEOTIDE SEQUENCE [LARGE SCALE GENOMIC DNA]</scope>
    <source>
        <strain evidence="12">GS</strain>
    </source>
</reference>
<organism evidence="12 13">
    <name type="scientific">Candidatus Electronema aureum</name>
    <dbReference type="NCBI Taxonomy" id="2005002"/>
    <lineage>
        <taxon>Bacteria</taxon>
        <taxon>Pseudomonadati</taxon>
        <taxon>Thermodesulfobacteriota</taxon>
        <taxon>Desulfobulbia</taxon>
        <taxon>Desulfobulbales</taxon>
        <taxon>Desulfobulbaceae</taxon>
        <taxon>Candidatus Electronema</taxon>
    </lineage>
</organism>
<evidence type="ECO:0000256" key="10">
    <source>
        <dbReference type="HAMAP-Rule" id="MF_00255"/>
    </source>
</evidence>
<dbReference type="GO" id="GO:0005829">
    <property type="term" value="C:cytosol"/>
    <property type="evidence" value="ECO:0007669"/>
    <property type="project" value="TreeGrafter"/>
</dbReference>
<dbReference type="AlphaFoldDB" id="A0A521FZL0"/>
<comment type="subunit">
    <text evidence="10">Tetramer of two alpha and two beta subunits.</text>
</comment>
<gene>
    <name evidence="10" type="primary">glyS</name>
    <name evidence="12" type="ORF">CDV28_13617</name>
</gene>
<evidence type="ECO:0000313" key="13">
    <source>
        <dbReference type="Proteomes" id="UP000316238"/>
    </source>
</evidence>
<keyword evidence="13" id="KW-1185">Reference proteome</keyword>
<dbReference type="PANTHER" id="PTHR30075:SF2">
    <property type="entry name" value="GLYCINE--TRNA LIGASE, CHLOROPLASTIC_MITOCHONDRIAL 2"/>
    <property type="match status" value="1"/>
</dbReference>
<comment type="catalytic activity">
    <reaction evidence="9 10">
        <text>tRNA(Gly) + glycine + ATP = glycyl-tRNA(Gly) + AMP + diphosphate</text>
        <dbReference type="Rhea" id="RHEA:16013"/>
        <dbReference type="Rhea" id="RHEA-COMP:9664"/>
        <dbReference type="Rhea" id="RHEA-COMP:9683"/>
        <dbReference type="ChEBI" id="CHEBI:30616"/>
        <dbReference type="ChEBI" id="CHEBI:33019"/>
        <dbReference type="ChEBI" id="CHEBI:57305"/>
        <dbReference type="ChEBI" id="CHEBI:78442"/>
        <dbReference type="ChEBI" id="CHEBI:78522"/>
        <dbReference type="ChEBI" id="CHEBI:456215"/>
        <dbReference type="EC" id="6.1.1.14"/>
    </reaction>
</comment>
<dbReference type="GO" id="GO:0004814">
    <property type="term" value="F:arginine-tRNA ligase activity"/>
    <property type="evidence" value="ECO:0007669"/>
    <property type="project" value="InterPro"/>
</dbReference>
<dbReference type="Pfam" id="PF02092">
    <property type="entry name" value="tRNA_synt_2f"/>
    <property type="match status" value="1"/>
</dbReference>
<evidence type="ECO:0000313" key="12">
    <source>
        <dbReference type="EMBL" id="TAA74185.1"/>
    </source>
</evidence>
<feature type="domain" description="DALR anticodon binding" evidence="11">
    <location>
        <begin position="585"/>
        <end position="680"/>
    </location>
</feature>
<evidence type="ECO:0000256" key="2">
    <source>
        <dbReference type="ARBA" id="ARBA00008226"/>
    </source>
</evidence>
<evidence type="ECO:0000256" key="5">
    <source>
        <dbReference type="ARBA" id="ARBA00022741"/>
    </source>
</evidence>
<comment type="similarity">
    <text evidence="2 10">Belongs to the class-II aminoacyl-tRNA synthetase family.</text>
</comment>
<name>A0A521FZL0_9BACT</name>
<keyword evidence="4 10" id="KW-0436">Ligase</keyword>
<evidence type="ECO:0000256" key="6">
    <source>
        <dbReference type="ARBA" id="ARBA00022840"/>
    </source>
</evidence>
<comment type="caution">
    <text evidence="12">The sequence shown here is derived from an EMBL/GenBank/DDBJ whole genome shotgun (WGS) entry which is preliminary data.</text>
</comment>
<dbReference type="GO" id="GO:0004820">
    <property type="term" value="F:glycine-tRNA ligase activity"/>
    <property type="evidence" value="ECO:0007669"/>
    <property type="project" value="UniProtKB-UniRule"/>
</dbReference>
<keyword evidence="5 10" id="KW-0547">Nucleotide-binding</keyword>
<dbReference type="PROSITE" id="PS50861">
    <property type="entry name" value="AA_TRNA_LIGASE_II_GLYAB"/>
    <property type="match status" value="1"/>
</dbReference>
<sequence>MTQLLFEIGTEEIPASYIRPALAFLEQTAQDKFKELGLAFGKVRSAGSPRRLTIAVDGLQAQQQTRRQEHVGPAKQAAFDANGQPTKAALGFARSRGIAVEELHIIAMPKGEYLMAVEEIQGRATAELLPALLEELLRAIPFPKSMRWADSKLTFARPVQWLLALYGGKVVDVVVEDLRAGDITRGHRFMSPSPVQVQNFDDYIEKLAAKSVFADMDKRRAMVVEEVKKAIREQAGDSAVPLIDEGLLDIVTNLVEKPHGVCGTFDQKFLALPAEVLITSMREHQKYFPVADQSGRLLPYFVAVNNTAIADRALAVSGHQRVLRARLEDALFFFNEDKKKPLASRINGLAGIIFQHKLGTMTEKSARVGELTAYLADQLAPAMKVDALRAAELSKADLLTAMVGEFPTLQGIIGRAYALLDGEKPEVTDAIREHYLPVRAGGELPHSLIGAIVGIADRIDTIIGCFAIGERPTGSKDAFGQRRLALGLINIIRSLNLRLSLIELAQQALSGYANEIEPKADTLAEAMAFIRLRFENDLIAAGKSQAAVEAASSVRFDDLNDCIARIEALETMRGSEEFAVLAGSFKRINNIIKDNRETAVEESLLTEAAEKELFAICAAVSKKVQPLLAQRDYSQVLAAMLTMKEPVDRFFEQVMVMDENPAVRTNRLNLLTGLAALVRQVGDISRMHVE</sequence>
<dbReference type="Pfam" id="PF05746">
    <property type="entry name" value="DALR_1"/>
    <property type="match status" value="1"/>
</dbReference>
<dbReference type="Proteomes" id="UP000316238">
    <property type="component" value="Unassembled WGS sequence"/>
</dbReference>
<dbReference type="InterPro" id="IPR006194">
    <property type="entry name" value="Gly-tRNA-synth_heterodimer"/>
</dbReference>
<dbReference type="GO" id="GO:0005524">
    <property type="term" value="F:ATP binding"/>
    <property type="evidence" value="ECO:0007669"/>
    <property type="project" value="UniProtKB-UniRule"/>
</dbReference>
<proteinExistence type="inferred from homology"/>
<dbReference type="SUPFAM" id="SSF109604">
    <property type="entry name" value="HD-domain/PDEase-like"/>
    <property type="match status" value="1"/>
</dbReference>
<comment type="subcellular location">
    <subcellularLocation>
        <location evidence="1 10">Cytoplasm</location>
    </subcellularLocation>
</comment>
<dbReference type="GO" id="GO:0006426">
    <property type="term" value="P:glycyl-tRNA aminoacylation"/>
    <property type="evidence" value="ECO:0007669"/>
    <property type="project" value="UniProtKB-UniRule"/>
</dbReference>
<dbReference type="HAMAP" id="MF_00255">
    <property type="entry name" value="Gly_tRNA_synth_beta"/>
    <property type="match status" value="1"/>
</dbReference>
<dbReference type="EC" id="6.1.1.14" evidence="10"/>
<evidence type="ECO:0000256" key="1">
    <source>
        <dbReference type="ARBA" id="ARBA00004496"/>
    </source>
</evidence>
<evidence type="ECO:0000256" key="3">
    <source>
        <dbReference type="ARBA" id="ARBA00022490"/>
    </source>
</evidence>
<dbReference type="PANTHER" id="PTHR30075">
    <property type="entry name" value="GLYCYL-TRNA SYNTHETASE"/>
    <property type="match status" value="1"/>
</dbReference>
<evidence type="ECO:0000259" key="11">
    <source>
        <dbReference type="Pfam" id="PF05746"/>
    </source>
</evidence>
<evidence type="ECO:0000256" key="9">
    <source>
        <dbReference type="ARBA" id="ARBA00047937"/>
    </source>
</evidence>
<dbReference type="InterPro" id="IPR015944">
    <property type="entry name" value="Gly-tRNA-synth_bsu"/>
</dbReference>
<keyword evidence="3 10" id="KW-0963">Cytoplasm</keyword>
<accession>A0A521FZL0</accession>
<evidence type="ECO:0000256" key="4">
    <source>
        <dbReference type="ARBA" id="ARBA00022598"/>
    </source>
</evidence>
<keyword evidence="7 10" id="KW-0648">Protein biosynthesis</keyword>
<keyword evidence="6 10" id="KW-0067">ATP-binding</keyword>
<evidence type="ECO:0000256" key="7">
    <source>
        <dbReference type="ARBA" id="ARBA00022917"/>
    </source>
</evidence>